<evidence type="ECO:0000313" key="2">
    <source>
        <dbReference type="Proteomes" id="UP001280897"/>
    </source>
</evidence>
<evidence type="ECO:0000313" key="1">
    <source>
        <dbReference type="EMBL" id="MDV2620609.1"/>
    </source>
</evidence>
<dbReference type="AlphaFoldDB" id="A0AAW8YGF9"/>
<reference evidence="1" key="1">
    <citation type="journal article" date="2023" name="PeerJ">
        <title>Selection and evaluation of lactic acid bacteria from chicken feces in Thailand as potential probiotics.</title>
        <authorList>
            <person name="Khurajog B."/>
            <person name="Disastra Y."/>
            <person name="Lawwyne L.D."/>
            <person name="Sirichokchatchawan W."/>
            <person name="Niyomtham W."/>
            <person name="Yindee J."/>
            <person name="Hampson D.J."/>
            <person name="Prapasarakul N."/>
        </authorList>
    </citation>
    <scope>NUCLEOTIDE SEQUENCE</scope>
    <source>
        <strain evidence="1">BF9</strain>
    </source>
</reference>
<protein>
    <recommendedName>
        <fullName evidence="3">DUF5590 domain-containing protein</fullName>
    </recommendedName>
</protein>
<reference evidence="1" key="2">
    <citation type="submission" date="2023-10" db="EMBL/GenBank/DDBJ databases">
        <authorList>
            <person name="Khurajog B."/>
        </authorList>
    </citation>
    <scope>NUCLEOTIDE SEQUENCE</scope>
    <source>
        <strain evidence="1">BF9</strain>
    </source>
</reference>
<sequence length="152" mass="17445">MKLIILGLLLVLAVLALMVYIKRRRVSKAATIVRNSGETIVDEAMGFVAEQMRSQGFVLVTKRGTSVADVWGQAVVGFNYKIKLNDQGNFRDVGDRIDYWLTQYCQRKDLMENQEPMLRVSDLWANKNILEVDVVYLINEQTKNYLKDLSKL</sequence>
<dbReference type="Proteomes" id="UP001280897">
    <property type="component" value="Unassembled WGS sequence"/>
</dbReference>
<evidence type="ECO:0008006" key="3">
    <source>
        <dbReference type="Google" id="ProtNLM"/>
    </source>
</evidence>
<dbReference type="GeneID" id="57366106"/>
<name>A0AAW8YGF9_PEDAC</name>
<gene>
    <name evidence="1" type="ORF">R0G89_02510</name>
</gene>
<dbReference type="EMBL" id="JAWJAV010000001">
    <property type="protein sequence ID" value="MDV2620609.1"/>
    <property type="molecule type" value="Genomic_DNA"/>
</dbReference>
<proteinExistence type="predicted"/>
<comment type="caution">
    <text evidence="1">The sequence shown here is derived from an EMBL/GenBank/DDBJ whole genome shotgun (WGS) entry which is preliminary data.</text>
</comment>
<dbReference type="RefSeq" id="WP_008841338.1">
    <property type="nucleotide sequence ID" value="NZ_CP050079.1"/>
</dbReference>
<organism evidence="1 2">
    <name type="scientific">Pediococcus acidilactici</name>
    <dbReference type="NCBI Taxonomy" id="1254"/>
    <lineage>
        <taxon>Bacteria</taxon>
        <taxon>Bacillati</taxon>
        <taxon>Bacillota</taxon>
        <taxon>Bacilli</taxon>
        <taxon>Lactobacillales</taxon>
        <taxon>Lactobacillaceae</taxon>
        <taxon>Pediococcus</taxon>
        <taxon>Pediococcus acidilactici group</taxon>
    </lineage>
</organism>
<accession>A0AAW8YGF9</accession>